<feature type="signal peptide" evidence="4">
    <location>
        <begin position="1"/>
        <end position="32"/>
    </location>
</feature>
<dbReference type="PANTHER" id="PTHR30085:SF6">
    <property type="entry name" value="ABC TRANSPORTER GLUTAMINE-BINDING PROTEIN GLNH"/>
    <property type="match status" value="1"/>
</dbReference>
<dbReference type="RefSeq" id="WP_180155070.1">
    <property type="nucleotide sequence ID" value="NZ_JACCEM010000005.1"/>
</dbReference>
<keyword evidence="3 4" id="KW-0732">Signal</keyword>
<proteinExistence type="inferred from homology"/>
<dbReference type="PANTHER" id="PTHR30085">
    <property type="entry name" value="AMINO ACID ABC TRANSPORTER PERMEASE"/>
    <property type="match status" value="1"/>
</dbReference>
<keyword evidence="7" id="KW-1185">Reference proteome</keyword>
<dbReference type="GO" id="GO:0005576">
    <property type="term" value="C:extracellular region"/>
    <property type="evidence" value="ECO:0007669"/>
    <property type="project" value="TreeGrafter"/>
</dbReference>
<accession>A0A853FYR7</accession>
<organism evidence="6 7">
    <name type="scientific">Parapusillimonas granuli</name>
    <dbReference type="NCBI Taxonomy" id="380911"/>
    <lineage>
        <taxon>Bacteria</taxon>
        <taxon>Pseudomonadati</taxon>
        <taxon>Pseudomonadota</taxon>
        <taxon>Betaproteobacteria</taxon>
        <taxon>Burkholderiales</taxon>
        <taxon>Alcaligenaceae</taxon>
        <taxon>Parapusillimonas</taxon>
    </lineage>
</organism>
<evidence type="ECO:0000313" key="7">
    <source>
        <dbReference type="Proteomes" id="UP000559809"/>
    </source>
</evidence>
<dbReference type="GO" id="GO:0030288">
    <property type="term" value="C:outer membrane-bounded periplasmic space"/>
    <property type="evidence" value="ECO:0007669"/>
    <property type="project" value="TreeGrafter"/>
</dbReference>
<evidence type="ECO:0000256" key="2">
    <source>
        <dbReference type="ARBA" id="ARBA00022448"/>
    </source>
</evidence>
<dbReference type="SUPFAM" id="SSF53850">
    <property type="entry name" value="Periplasmic binding protein-like II"/>
    <property type="match status" value="1"/>
</dbReference>
<dbReference type="InterPro" id="IPR051455">
    <property type="entry name" value="Bact_solute-bind_prot3"/>
</dbReference>
<feature type="chain" id="PRO_5032876199" evidence="4">
    <location>
        <begin position="33"/>
        <end position="285"/>
    </location>
</feature>
<dbReference type="GO" id="GO:0006865">
    <property type="term" value="P:amino acid transport"/>
    <property type="evidence" value="ECO:0007669"/>
    <property type="project" value="TreeGrafter"/>
</dbReference>
<gene>
    <name evidence="6" type="ORF">H0A72_10640</name>
</gene>
<dbReference type="EMBL" id="JACCEM010000005">
    <property type="protein sequence ID" value="NYT49763.1"/>
    <property type="molecule type" value="Genomic_DNA"/>
</dbReference>
<evidence type="ECO:0000313" key="6">
    <source>
        <dbReference type="EMBL" id="NYT49763.1"/>
    </source>
</evidence>
<name>A0A853FYR7_9BURK</name>
<comment type="similarity">
    <text evidence="1">Belongs to the bacterial solute-binding protein 3 family.</text>
</comment>
<dbReference type="SMART" id="SM00062">
    <property type="entry name" value="PBPb"/>
    <property type="match status" value="1"/>
</dbReference>
<evidence type="ECO:0000259" key="5">
    <source>
        <dbReference type="SMART" id="SM00062"/>
    </source>
</evidence>
<dbReference type="Pfam" id="PF00497">
    <property type="entry name" value="SBP_bac_3"/>
    <property type="match status" value="1"/>
</dbReference>
<keyword evidence="2" id="KW-0813">Transport</keyword>
<protein>
    <submittedName>
        <fullName evidence="6">Transporter substrate-binding domain-containing protein</fullName>
    </submittedName>
</protein>
<reference evidence="6 7" key="1">
    <citation type="submission" date="2020-07" db="EMBL/GenBank/DDBJ databases">
        <title>Taxonomic revisions and descriptions of new bacterial species based on genomic comparisons in the high-G+C-content subgroup of the family Alcaligenaceae.</title>
        <authorList>
            <person name="Szabo A."/>
            <person name="Felfoldi T."/>
        </authorList>
    </citation>
    <scope>NUCLEOTIDE SEQUENCE [LARGE SCALE GENOMIC DNA]</scope>
    <source>
        <strain evidence="6 7">LMG 24012</strain>
    </source>
</reference>
<sequence length="285" mass="31392">MKLALKKLCGAFSLLAACGAAALAPAAASAQAQTDSRLDTILKRDKLIVATFSTAPPFGYTDEKGKLVGFDIDISRLIAKSLLGDENKVEFVSVTSEGRWPAVASGRADIGVASTTVYPDRAIRVAFTRPYIDSGMSVAVRKDANVNTLAELNSSKYTLANLSNPQMMDRQKRFLPDIKVLTFDTPSSQFLALKSGQAQAMQMDTPVLNWYAANNQELKVLPEALAVTSGNAIFMKQGDFQLWLWMDTMVQEMTAGSRYNEYTEIYRKWFGRNPPPQRFYSMAAK</sequence>
<dbReference type="Gene3D" id="3.40.190.10">
    <property type="entry name" value="Periplasmic binding protein-like II"/>
    <property type="match status" value="2"/>
</dbReference>
<evidence type="ECO:0000256" key="4">
    <source>
        <dbReference type="SAM" id="SignalP"/>
    </source>
</evidence>
<comment type="caution">
    <text evidence="6">The sequence shown here is derived from an EMBL/GenBank/DDBJ whole genome shotgun (WGS) entry which is preliminary data.</text>
</comment>
<dbReference type="AlphaFoldDB" id="A0A853FYR7"/>
<dbReference type="Proteomes" id="UP000559809">
    <property type="component" value="Unassembled WGS sequence"/>
</dbReference>
<dbReference type="InterPro" id="IPR001638">
    <property type="entry name" value="Solute-binding_3/MltF_N"/>
</dbReference>
<feature type="domain" description="Solute-binding protein family 3/N-terminal" evidence="5">
    <location>
        <begin position="46"/>
        <end position="273"/>
    </location>
</feature>
<dbReference type="PROSITE" id="PS51257">
    <property type="entry name" value="PROKAR_LIPOPROTEIN"/>
    <property type="match status" value="1"/>
</dbReference>
<evidence type="ECO:0000256" key="3">
    <source>
        <dbReference type="ARBA" id="ARBA00022729"/>
    </source>
</evidence>
<evidence type="ECO:0000256" key="1">
    <source>
        <dbReference type="ARBA" id="ARBA00010333"/>
    </source>
</evidence>